<dbReference type="STRING" id="443218.AS9A_1661"/>
<dbReference type="HOGENOM" id="CLU_089253_0_0_11"/>
<name>F6EJT5_HOYSD</name>
<feature type="domain" description="Metallo-beta-lactamase" evidence="1">
    <location>
        <begin position="21"/>
        <end position="181"/>
    </location>
</feature>
<dbReference type="SUPFAM" id="SSF56281">
    <property type="entry name" value="Metallo-hydrolase/oxidoreductase"/>
    <property type="match status" value="1"/>
</dbReference>
<gene>
    <name evidence="2" type="ordered locus">AS9A_1661</name>
</gene>
<evidence type="ECO:0000313" key="3">
    <source>
        <dbReference type="Proteomes" id="UP000009235"/>
    </source>
</evidence>
<dbReference type="PANTHER" id="PTHR42773:SF1">
    <property type="entry name" value="METALLO-BETA-LACTAMASE FAMILY PROTEIN"/>
    <property type="match status" value="1"/>
</dbReference>
<dbReference type="EMBL" id="CP002786">
    <property type="protein sequence ID" value="AEF40110.1"/>
    <property type="molecule type" value="Genomic_DNA"/>
</dbReference>
<reference evidence="2 3" key="1">
    <citation type="journal article" date="2011" name="J. Bacteriol.">
        <title>Complete genome sequence of Amycolicicoccus subflavus DQS3-9A1T, an actinomycete isolated from crude oil-polluted soil.</title>
        <authorList>
            <person name="Cai M."/>
            <person name="Chen W.M."/>
            <person name="Nie Y."/>
            <person name="Chi C.Q."/>
            <person name="Wang Y.N."/>
            <person name="Tang Y.Q."/>
            <person name="Li G.Y."/>
            <person name="Wu X.L."/>
        </authorList>
    </citation>
    <scope>NUCLEOTIDE SEQUENCE [LARGE SCALE GENOMIC DNA]</scope>
    <source>
        <strain evidence="3">DSM 45089 / DQS3-9A1</strain>
    </source>
</reference>
<dbReference type="eggNOG" id="COG0491">
    <property type="taxonomic scope" value="Bacteria"/>
</dbReference>
<dbReference type="Proteomes" id="UP000009235">
    <property type="component" value="Chromosome"/>
</dbReference>
<dbReference type="PANTHER" id="PTHR42773">
    <property type="entry name" value="METALLO-BETA-LACTAMASE-RELATED"/>
    <property type="match status" value="1"/>
</dbReference>
<dbReference type="KEGG" id="asd:AS9A_1661"/>
<organism evidence="2 3">
    <name type="scientific">Hoyosella subflava (strain DSM 45089 / JCM 17490 / NBRC 109087 / DQS3-9A1)</name>
    <name type="common">Amycolicicoccus subflavus</name>
    <dbReference type="NCBI Taxonomy" id="443218"/>
    <lineage>
        <taxon>Bacteria</taxon>
        <taxon>Bacillati</taxon>
        <taxon>Actinomycetota</taxon>
        <taxon>Actinomycetes</taxon>
        <taxon>Mycobacteriales</taxon>
        <taxon>Hoyosellaceae</taxon>
        <taxon>Hoyosella</taxon>
    </lineage>
</organism>
<dbReference type="InterPro" id="IPR036866">
    <property type="entry name" value="RibonucZ/Hydroxyglut_hydro"/>
</dbReference>
<dbReference type="InterPro" id="IPR001279">
    <property type="entry name" value="Metallo-B-lactamas"/>
</dbReference>
<dbReference type="Gene3D" id="3.60.15.10">
    <property type="entry name" value="Ribonuclease Z/Hydroxyacylglutathione hydrolase-like"/>
    <property type="match status" value="1"/>
</dbReference>
<proteinExistence type="predicted"/>
<dbReference type="RefSeq" id="WP_013806459.1">
    <property type="nucleotide sequence ID" value="NC_015564.1"/>
</dbReference>
<keyword evidence="3" id="KW-1185">Reference proteome</keyword>
<dbReference type="OrthoDB" id="9802991at2"/>
<accession>F6EJT5</accession>
<sequence length="218" mass="23966">MNKIRSDLWETEPEYPAPGLSTHAYLWTPPEGNVLFYNTTHTHELDHIAQLGGIRHHYLSHQDEIASSVRTIKERFGSQLHIHRAEAHLAAETAPVDDPFSDRHTVDSILEVIPTPGHTPGSTCYLAQGAEGAYLFTGDTIYRGADGRWFAGYIKGFSDAVALAHTLSVLATLEPDVVVSSAFAGDSGVTELGDARWADIAHSVKERLVNHTRRSEES</sequence>
<evidence type="ECO:0000313" key="2">
    <source>
        <dbReference type="EMBL" id="AEF40110.1"/>
    </source>
</evidence>
<dbReference type="AlphaFoldDB" id="F6EJT5"/>
<protein>
    <recommendedName>
        <fullName evidence="1">Metallo-beta-lactamase domain-containing protein</fullName>
    </recommendedName>
</protein>
<dbReference type="SMART" id="SM00849">
    <property type="entry name" value="Lactamase_B"/>
    <property type="match status" value="1"/>
</dbReference>
<evidence type="ECO:0000259" key="1">
    <source>
        <dbReference type="SMART" id="SM00849"/>
    </source>
</evidence>